<proteinExistence type="predicted"/>
<keyword evidence="3" id="KW-1185">Reference proteome</keyword>
<dbReference type="PROSITE" id="PS50096">
    <property type="entry name" value="IQ"/>
    <property type="match status" value="3"/>
</dbReference>
<dbReference type="Proteomes" id="UP001165060">
    <property type="component" value="Unassembled WGS sequence"/>
</dbReference>
<dbReference type="SMART" id="SM00015">
    <property type="entry name" value="IQ"/>
    <property type="match status" value="4"/>
</dbReference>
<gene>
    <name evidence="2" type="ORF">TeGR_g13451</name>
</gene>
<feature type="region of interest" description="Disordered" evidence="1">
    <location>
        <begin position="231"/>
        <end position="259"/>
    </location>
</feature>
<evidence type="ECO:0000313" key="3">
    <source>
        <dbReference type="Proteomes" id="UP001165060"/>
    </source>
</evidence>
<dbReference type="InterPro" id="IPR000048">
    <property type="entry name" value="IQ_motif_EF-hand-BS"/>
</dbReference>
<protein>
    <submittedName>
        <fullName evidence="2">Uncharacterized protein</fullName>
    </submittedName>
</protein>
<reference evidence="2 3" key="1">
    <citation type="journal article" date="2023" name="Commun. Biol.">
        <title>Genome analysis of Parmales, the sister group of diatoms, reveals the evolutionary specialization of diatoms from phago-mixotrophs to photoautotrophs.</title>
        <authorList>
            <person name="Ban H."/>
            <person name="Sato S."/>
            <person name="Yoshikawa S."/>
            <person name="Yamada K."/>
            <person name="Nakamura Y."/>
            <person name="Ichinomiya M."/>
            <person name="Sato N."/>
            <person name="Blanc-Mathieu R."/>
            <person name="Endo H."/>
            <person name="Kuwata A."/>
            <person name="Ogata H."/>
        </authorList>
    </citation>
    <scope>NUCLEOTIDE SEQUENCE [LARGE SCALE GENOMIC DNA]</scope>
</reference>
<name>A0ABQ6MP61_9STRA</name>
<organism evidence="2 3">
    <name type="scientific">Tetraparma gracilis</name>
    <dbReference type="NCBI Taxonomy" id="2962635"/>
    <lineage>
        <taxon>Eukaryota</taxon>
        <taxon>Sar</taxon>
        <taxon>Stramenopiles</taxon>
        <taxon>Ochrophyta</taxon>
        <taxon>Bolidophyceae</taxon>
        <taxon>Parmales</taxon>
        <taxon>Triparmaceae</taxon>
        <taxon>Tetraparma</taxon>
    </lineage>
</organism>
<dbReference type="EMBL" id="BRYB01000409">
    <property type="protein sequence ID" value="GMI29595.1"/>
    <property type="molecule type" value="Genomic_DNA"/>
</dbReference>
<comment type="caution">
    <text evidence="2">The sequence shown here is derived from an EMBL/GenBank/DDBJ whole genome shotgun (WGS) entry which is preliminary data.</text>
</comment>
<accession>A0ABQ6MP61</accession>
<sequence>MKLERSAQRLLANAKDKLTRDLLAMTERVGLPPIPGMTLNSLAMIKAAERDDAIREENDRETAASIMQSVFRMKFDKERVQKLRRQRDEKLQRDAAVVIECHLRGMVGRRIFKSMMEEEQARAITVIQARIRSKKGRLESEQLKRKKMRIKREHAAATAVQSIYRGKLSRRKFVVKGYEKRWRRQQQSMYERSNKVEGLEGLQLTEKRVGAGGGEGDGGLTRIATASKLELEEEARKEGRKASLLSAPMGNTMGALGYD</sequence>
<evidence type="ECO:0000256" key="1">
    <source>
        <dbReference type="SAM" id="MobiDB-lite"/>
    </source>
</evidence>
<evidence type="ECO:0000313" key="2">
    <source>
        <dbReference type="EMBL" id="GMI29595.1"/>
    </source>
</evidence>
<dbReference type="Gene3D" id="1.20.5.190">
    <property type="match status" value="1"/>
</dbReference>
<dbReference type="Pfam" id="PF00612">
    <property type="entry name" value="IQ"/>
    <property type="match status" value="1"/>
</dbReference>